<dbReference type="EMBL" id="CM001220">
    <property type="protein sequence ID" value="AES87760.1"/>
    <property type="molecule type" value="Genomic_DNA"/>
</dbReference>
<evidence type="ECO:0000313" key="7">
    <source>
        <dbReference type="Proteomes" id="UP000265566"/>
    </source>
</evidence>
<name>G7JP95_MEDTR</name>
<reference evidence="3 6" key="2">
    <citation type="journal article" date="2014" name="BMC Genomics">
        <title>An improved genome release (version Mt4.0) for the model legume Medicago truncatula.</title>
        <authorList>
            <person name="Tang H."/>
            <person name="Krishnakumar V."/>
            <person name="Bidwell S."/>
            <person name="Rosen B."/>
            <person name="Chan A."/>
            <person name="Zhou S."/>
            <person name="Gentzbittel L."/>
            <person name="Childs K.L."/>
            <person name="Yandell M."/>
            <person name="Gundlach H."/>
            <person name="Mayer K.F."/>
            <person name="Schwartz D.C."/>
            <person name="Town C.D."/>
        </authorList>
    </citation>
    <scope>GENOME REANNOTATION</scope>
    <source>
        <strain evidence="5 6">cv. Jemalong A17</strain>
    </source>
</reference>
<reference evidence="7" key="4">
    <citation type="journal article" date="2018" name="Nat. Plants">
        <title>Whole-genome landscape of Medicago truncatula symbiotic genes.</title>
        <authorList>
            <person name="Pecrix Y."/>
            <person name="Staton S.E."/>
            <person name="Sallet E."/>
            <person name="Lelandais-Briere C."/>
            <person name="Moreau S."/>
            <person name="Carrere S."/>
            <person name="Blein T."/>
            <person name="Jardinaud M.F."/>
            <person name="Latrasse D."/>
            <person name="Zouine M."/>
            <person name="Zahm M."/>
            <person name="Kreplak J."/>
            <person name="Mayjonade B."/>
            <person name="Satge C."/>
            <person name="Perez M."/>
            <person name="Cauet S."/>
            <person name="Marande W."/>
            <person name="Chantry-Darmon C."/>
            <person name="Lopez-Roques C."/>
            <person name="Bouchez O."/>
            <person name="Berard A."/>
            <person name="Debelle F."/>
            <person name="Munos S."/>
            <person name="Bendahmane A."/>
            <person name="Berges H."/>
            <person name="Niebel A."/>
            <person name="Buitink J."/>
            <person name="Frugier F."/>
            <person name="Benhamed M."/>
            <person name="Crespi M."/>
            <person name="Gouzy J."/>
            <person name="Gamas P."/>
        </authorList>
    </citation>
    <scope>NUCLEOTIDE SEQUENCE [LARGE SCALE GENOMIC DNA]</scope>
    <source>
        <strain evidence="7">cv. Jemalong A17</strain>
    </source>
</reference>
<feature type="domain" description="Late nodulin" evidence="2">
    <location>
        <begin position="1"/>
        <end position="51"/>
    </location>
</feature>
<dbReference type="Gramene" id="rna21953">
    <property type="protein sequence ID" value="RHN59799.1"/>
    <property type="gene ID" value="gene21953"/>
</dbReference>
<evidence type="ECO:0000313" key="4">
    <source>
        <dbReference type="EMBL" id="RHN59799.1"/>
    </source>
</evidence>
<dbReference type="PaxDb" id="3880-AES87760"/>
<feature type="signal peptide" evidence="1">
    <location>
        <begin position="1"/>
        <end position="22"/>
    </location>
</feature>
<dbReference type="AlphaFoldDB" id="G7JP95"/>
<dbReference type="Proteomes" id="UP000002051">
    <property type="component" value="Chromosome 4"/>
</dbReference>
<dbReference type="Pfam" id="PF07127">
    <property type="entry name" value="Nodulin_late"/>
    <property type="match status" value="1"/>
</dbReference>
<dbReference type="EnsemblPlants" id="AES87760">
    <property type="protein sequence ID" value="AES87760"/>
    <property type="gene ID" value="MTR_4g033830"/>
</dbReference>
<reference evidence="4" key="5">
    <citation type="journal article" date="2018" name="Nat. Plants">
        <title>Whole-genome landscape of Medicago truncatula symbiotic genes.</title>
        <authorList>
            <person name="Pecrix Y."/>
            <person name="Gamas P."/>
            <person name="Carrere S."/>
        </authorList>
    </citation>
    <scope>NUCLEOTIDE SEQUENCE</scope>
    <source>
        <tissue evidence="4">Leaves</tissue>
    </source>
</reference>
<evidence type="ECO:0000313" key="3">
    <source>
        <dbReference type="EMBL" id="AES87760.1"/>
    </source>
</evidence>
<dbReference type="GO" id="GO:0046872">
    <property type="term" value="F:metal ion binding"/>
    <property type="evidence" value="ECO:0007669"/>
    <property type="project" value="InterPro"/>
</dbReference>
<organism evidence="3 6">
    <name type="scientific">Medicago truncatula</name>
    <name type="common">Barrel medic</name>
    <name type="synonym">Medicago tribuloides</name>
    <dbReference type="NCBI Taxonomy" id="3880"/>
    <lineage>
        <taxon>Eukaryota</taxon>
        <taxon>Viridiplantae</taxon>
        <taxon>Streptophyta</taxon>
        <taxon>Embryophyta</taxon>
        <taxon>Tracheophyta</taxon>
        <taxon>Spermatophyta</taxon>
        <taxon>Magnoliopsida</taxon>
        <taxon>eudicotyledons</taxon>
        <taxon>Gunneridae</taxon>
        <taxon>Pentapetalae</taxon>
        <taxon>rosids</taxon>
        <taxon>fabids</taxon>
        <taxon>Fabales</taxon>
        <taxon>Fabaceae</taxon>
        <taxon>Papilionoideae</taxon>
        <taxon>50 kb inversion clade</taxon>
        <taxon>NPAAA clade</taxon>
        <taxon>Hologalegina</taxon>
        <taxon>IRL clade</taxon>
        <taxon>Trifolieae</taxon>
        <taxon>Medicago</taxon>
    </lineage>
</organism>
<evidence type="ECO:0000313" key="5">
    <source>
        <dbReference type="EnsemblPlants" id="AES87760"/>
    </source>
</evidence>
<reference evidence="3 6" key="1">
    <citation type="journal article" date="2011" name="Nature">
        <title>The Medicago genome provides insight into the evolution of rhizobial symbioses.</title>
        <authorList>
            <person name="Young N.D."/>
            <person name="Debelle F."/>
            <person name="Oldroyd G.E."/>
            <person name="Geurts R."/>
            <person name="Cannon S.B."/>
            <person name="Udvardi M.K."/>
            <person name="Benedito V.A."/>
            <person name="Mayer K.F."/>
            <person name="Gouzy J."/>
            <person name="Schoof H."/>
            <person name="Van de Peer Y."/>
            <person name="Proost S."/>
            <person name="Cook D.R."/>
            <person name="Meyers B.C."/>
            <person name="Spannagl M."/>
            <person name="Cheung F."/>
            <person name="De Mita S."/>
            <person name="Krishnakumar V."/>
            <person name="Gundlach H."/>
            <person name="Zhou S."/>
            <person name="Mudge J."/>
            <person name="Bharti A.K."/>
            <person name="Murray J.D."/>
            <person name="Naoumkina M.A."/>
            <person name="Rosen B."/>
            <person name="Silverstein K.A."/>
            <person name="Tang H."/>
            <person name="Rombauts S."/>
            <person name="Zhao P.X."/>
            <person name="Zhou P."/>
            <person name="Barbe V."/>
            <person name="Bardou P."/>
            <person name="Bechner M."/>
            <person name="Bellec A."/>
            <person name="Berger A."/>
            <person name="Berges H."/>
            <person name="Bidwell S."/>
            <person name="Bisseling T."/>
            <person name="Choisne N."/>
            <person name="Couloux A."/>
            <person name="Denny R."/>
            <person name="Deshpande S."/>
            <person name="Dai X."/>
            <person name="Doyle J.J."/>
            <person name="Dudez A.M."/>
            <person name="Farmer A.D."/>
            <person name="Fouteau S."/>
            <person name="Franken C."/>
            <person name="Gibelin C."/>
            <person name="Gish J."/>
            <person name="Goldstein S."/>
            <person name="Gonzalez A.J."/>
            <person name="Green P.J."/>
            <person name="Hallab A."/>
            <person name="Hartog M."/>
            <person name="Hua A."/>
            <person name="Humphray S.J."/>
            <person name="Jeong D.H."/>
            <person name="Jing Y."/>
            <person name="Jocker A."/>
            <person name="Kenton S.M."/>
            <person name="Kim D.J."/>
            <person name="Klee K."/>
            <person name="Lai H."/>
            <person name="Lang C."/>
            <person name="Lin S."/>
            <person name="Macmil S.L."/>
            <person name="Magdelenat G."/>
            <person name="Matthews L."/>
            <person name="McCorrison J."/>
            <person name="Monaghan E.L."/>
            <person name="Mun J.H."/>
            <person name="Najar F.Z."/>
            <person name="Nicholson C."/>
            <person name="Noirot C."/>
            <person name="O'Bleness M."/>
            <person name="Paule C.R."/>
            <person name="Poulain J."/>
            <person name="Prion F."/>
            <person name="Qin B."/>
            <person name="Qu C."/>
            <person name="Retzel E.F."/>
            <person name="Riddle C."/>
            <person name="Sallet E."/>
            <person name="Samain S."/>
            <person name="Samson N."/>
            <person name="Sanders I."/>
            <person name="Saurat O."/>
            <person name="Scarpelli C."/>
            <person name="Schiex T."/>
            <person name="Segurens B."/>
            <person name="Severin A.J."/>
            <person name="Sherrier D.J."/>
            <person name="Shi R."/>
            <person name="Sims S."/>
            <person name="Singer S.R."/>
            <person name="Sinharoy S."/>
            <person name="Sterck L."/>
            <person name="Viollet A."/>
            <person name="Wang B.B."/>
            <person name="Wang K."/>
            <person name="Wang M."/>
            <person name="Wang X."/>
            <person name="Warfsmann J."/>
            <person name="Weissenbach J."/>
            <person name="White D.D."/>
            <person name="White J.D."/>
            <person name="Wiley G.B."/>
            <person name="Wincker P."/>
            <person name="Xing Y."/>
            <person name="Yang L."/>
            <person name="Yao Z."/>
            <person name="Ying F."/>
            <person name="Zhai J."/>
            <person name="Zhou L."/>
            <person name="Zuber A."/>
            <person name="Denarie J."/>
            <person name="Dixon R.A."/>
            <person name="May G.D."/>
            <person name="Schwartz D.C."/>
            <person name="Rogers J."/>
            <person name="Quetier F."/>
            <person name="Town C.D."/>
            <person name="Roe B.A."/>
        </authorList>
    </citation>
    <scope>NUCLEOTIDE SEQUENCE [LARGE SCALE GENOMIC DNA]</scope>
    <source>
        <strain evidence="3">A17</strain>
        <strain evidence="5 6">cv. Jemalong A17</strain>
    </source>
</reference>
<evidence type="ECO:0000259" key="2">
    <source>
        <dbReference type="Pfam" id="PF07127"/>
    </source>
</evidence>
<protein>
    <submittedName>
        <fullName evidence="3">Nodule Cysteine-Rich (NCR) secreted peptide</fullName>
    </submittedName>
    <submittedName>
        <fullName evidence="4">Putative Late nodulin</fullName>
    </submittedName>
</protein>
<feature type="chain" id="PRO_5014573030" evidence="1">
    <location>
        <begin position="23"/>
        <end position="59"/>
    </location>
</feature>
<dbReference type="Proteomes" id="UP000265566">
    <property type="component" value="Chromosome 4"/>
</dbReference>
<gene>
    <name evidence="3" type="ordered locus">MTR_4g033830</name>
    <name evidence="4" type="ORF">MtrunA17_Chr4g0018161</name>
</gene>
<proteinExistence type="predicted"/>
<dbReference type="EMBL" id="PSQE01000004">
    <property type="protein sequence ID" value="RHN59799.1"/>
    <property type="molecule type" value="Genomic_DNA"/>
</dbReference>
<evidence type="ECO:0000313" key="6">
    <source>
        <dbReference type="Proteomes" id="UP000002051"/>
    </source>
</evidence>
<keyword evidence="6" id="KW-1185">Reference proteome</keyword>
<accession>G7JP95</accession>
<evidence type="ECO:0000256" key="1">
    <source>
        <dbReference type="SAM" id="SignalP"/>
    </source>
</evidence>
<reference evidence="5" key="3">
    <citation type="submission" date="2015-04" db="UniProtKB">
        <authorList>
            <consortium name="EnsemblPlants"/>
        </authorList>
    </citation>
    <scope>IDENTIFICATION</scope>
    <source>
        <strain evidence="5">cv. Jemalong A17</strain>
    </source>
</reference>
<dbReference type="InterPro" id="IPR009810">
    <property type="entry name" value="Nodulin_late_dom"/>
</dbReference>
<dbReference type="HOGENOM" id="CLU_181053_6_1_1"/>
<keyword evidence="1" id="KW-0732">Signal</keyword>
<sequence length="59" mass="6720">MVHILMFVYALIFSNFIFLVEANMVVLGCVSDDDCPKVPLPRFLKCIANLCCLVRKKDL</sequence>